<dbReference type="NCBIfam" id="NF000642">
    <property type="entry name" value="PRK00024.1"/>
    <property type="match status" value="1"/>
</dbReference>
<keyword evidence="5" id="KW-0482">Metalloprotease</keyword>
<proteinExistence type="inferred from homology"/>
<evidence type="ECO:0000256" key="1">
    <source>
        <dbReference type="ARBA" id="ARBA00022670"/>
    </source>
</evidence>
<dbReference type="PANTHER" id="PTHR30471">
    <property type="entry name" value="DNA REPAIR PROTEIN RADC"/>
    <property type="match status" value="1"/>
</dbReference>
<dbReference type="PANTHER" id="PTHR30471:SF3">
    <property type="entry name" value="UPF0758 PROTEIN YEES-RELATED"/>
    <property type="match status" value="1"/>
</dbReference>
<dbReference type="NCBIfam" id="TIGR00608">
    <property type="entry name" value="radc"/>
    <property type="match status" value="1"/>
</dbReference>
<keyword evidence="3" id="KW-0378">Hydrolase</keyword>
<keyword evidence="2" id="KW-0479">Metal-binding</keyword>
<reference evidence="8" key="1">
    <citation type="submission" date="2022-12" db="EMBL/GenBank/DDBJ databases">
        <title>Reference genome sequencing for broad-spectrum identification of bacterial and archaeal isolates by mass spectrometry.</title>
        <authorList>
            <person name="Sekiguchi Y."/>
            <person name="Tourlousse D.M."/>
        </authorList>
    </citation>
    <scope>NUCLEOTIDE SEQUENCE</scope>
    <source>
        <strain evidence="8">ASRB1</strain>
    </source>
</reference>
<comment type="caution">
    <text evidence="8">The sequence shown here is derived from an EMBL/GenBank/DDBJ whole genome shotgun (WGS) entry which is preliminary data.</text>
</comment>
<gene>
    <name evidence="8" type="ORF">DAMNIGENAA_38270</name>
</gene>
<dbReference type="EMBL" id="BSDR01000001">
    <property type="protein sequence ID" value="GLI36394.1"/>
    <property type="molecule type" value="Genomic_DNA"/>
</dbReference>
<evidence type="ECO:0000259" key="7">
    <source>
        <dbReference type="PROSITE" id="PS50249"/>
    </source>
</evidence>
<dbReference type="Proteomes" id="UP001144372">
    <property type="component" value="Unassembled WGS sequence"/>
</dbReference>
<dbReference type="PROSITE" id="PS50249">
    <property type="entry name" value="MPN"/>
    <property type="match status" value="1"/>
</dbReference>
<dbReference type="GO" id="GO:0008237">
    <property type="term" value="F:metallopeptidase activity"/>
    <property type="evidence" value="ECO:0007669"/>
    <property type="project" value="UniProtKB-KW"/>
</dbReference>
<evidence type="ECO:0000313" key="8">
    <source>
        <dbReference type="EMBL" id="GLI36394.1"/>
    </source>
</evidence>
<protein>
    <submittedName>
        <fullName evidence="8">UPF0758 protein</fullName>
    </submittedName>
</protein>
<feature type="domain" description="MPN" evidence="7">
    <location>
        <begin position="104"/>
        <end position="226"/>
    </location>
</feature>
<evidence type="ECO:0000256" key="2">
    <source>
        <dbReference type="ARBA" id="ARBA00022723"/>
    </source>
</evidence>
<keyword evidence="9" id="KW-1185">Reference proteome</keyword>
<dbReference type="RefSeq" id="WP_281796788.1">
    <property type="nucleotide sequence ID" value="NZ_BSDR01000001.1"/>
</dbReference>
<keyword evidence="4" id="KW-0862">Zinc</keyword>
<dbReference type="Gene3D" id="3.40.140.10">
    <property type="entry name" value="Cytidine Deaminase, domain 2"/>
    <property type="match status" value="1"/>
</dbReference>
<dbReference type="GO" id="GO:0046872">
    <property type="term" value="F:metal ion binding"/>
    <property type="evidence" value="ECO:0007669"/>
    <property type="project" value="UniProtKB-KW"/>
</dbReference>
<evidence type="ECO:0000256" key="6">
    <source>
        <dbReference type="RuleBase" id="RU003797"/>
    </source>
</evidence>
<sequence>MEVGTGVEGHRQRLRERFERSGFEGFHDHEVLELVLSYAIPRRDVKPIAKELMKEFGSLAAVFDAPRVSLEKIPGVGTNAAILINTIPRLMDRYQKDRWKSTPTFNSTQEAAAYLSAHLQTERNEVFCILALTSRNALIAMERIQRGSVNRTAVFPRLVVEAALKHRATAVIFAHNHPGGDPTPSAADRQLTRKLKRILTDLDILVHDHIIIAGPNHYSFSENGGME</sequence>
<evidence type="ECO:0000256" key="5">
    <source>
        <dbReference type="ARBA" id="ARBA00023049"/>
    </source>
</evidence>
<organism evidence="8 9">
    <name type="scientific">Desulforhabdus amnigena</name>
    <dbReference type="NCBI Taxonomy" id="40218"/>
    <lineage>
        <taxon>Bacteria</taxon>
        <taxon>Pseudomonadati</taxon>
        <taxon>Thermodesulfobacteriota</taxon>
        <taxon>Syntrophobacteria</taxon>
        <taxon>Syntrophobacterales</taxon>
        <taxon>Syntrophobacteraceae</taxon>
        <taxon>Desulforhabdus</taxon>
    </lineage>
</organism>
<dbReference type="InterPro" id="IPR001405">
    <property type="entry name" value="UPF0758"/>
</dbReference>
<accession>A0A9W6FWT1</accession>
<dbReference type="InterPro" id="IPR037518">
    <property type="entry name" value="MPN"/>
</dbReference>
<evidence type="ECO:0000256" key="4">
    <source>
        <dbReference type="ARBA" id="ARBA00022833"/>
    </source>
</evidence>
<dbReference type="GO" id="GO:0006508">
    <property type="term" value="P:proteolysis"/>
    <property type="evidence" value="ECO:0007669"/>
    <property type="project" value="UniProtKB-KW"/>
</dbReference>
<dbReference type="InterPro" id="IPR025657">
    <property type="entry name" value="RadC_JAB"/>
</dbReference>
<evidence type="ECO:0000256" key="3">
    <source>
        <dbReference type="ARBA" id="ARBA00022801"/>
    </source>
</evidence>
<keyword evidence="1" id="KW-0645">Protease</keyword>
<dbReference type="Pfam" id="PF04002">
    <property type="entry name" value="RadC"/>
    <property type="match status" value="1"/>
</dbReference>
<dbReference type="SUPFAM" id="SSF102712">
    <property type="entry name" value="JAB1/MPN domain"/>
    <property type="match status" value="1"/>
</dbReference>
<dbReference type="CDD" id="cd08071">
    <property type="entry name" value="MPN_DUF2466"/>
    <property type="match status" value="1"/>
</dbReference>
<evidence type="ECO:0000313" key="9">
    <source>
        <dbReference type="Proteomes" id="UP001144372"/>
    </source>
</evidence>
<comment type="similarity">
    <text evidence="6">Belongs to the UPF0758 family.</text>
</comment>
<name>A0A9W6FWT1_9BACT</name>
<dbReference type="AlphaFoldDB" id="A0A9W6FWT1"/>
<dbReference type="SUPFAM" id="SSF47781">
    <property type="entry name" value="RuvA domain 2-like"/>
    <property type="match status" value="1"/>
</dbReference>
<dbReference type="InterPro" id="IPR010994">
    <property type="entry name" value="RuvA_2-like"/>
</dbReference>